<reference evidence="2" key="2">
    <citation type="submission" date="2019-07" db="EMBL/GenBank/DDBJ databases">
        <authorList>
            <person name="Seetharam A."/>
            <person name="Woodhouse M."/>
            <person name="Cannon E."/>
        </authorList>
    </citation>
    <scope>NUCLEOTIDE SEQUENCE [LARGE SCALE GENOMIC DNA]</scope>
    <source>
        <strain evidence="2">cv. B73</strain>
    </source>
</reference>
<dbReference type="EnsemblPlants" id="Zm00001eb417310_T001">
    <property type="protein sequence ID" value="Zm00001eb417310_P001"/>
    <property type="gene ID" value="Zm00001eb417310"/>
</dbReference>
<protein>
    <submittedName>
        <fullName evidence="2">Uncharacterized protein</fullName>
    </submittedName>
</protein>
<dbReference type="AlphaFoldDB" id="A0A804RGQ7"/>
<dbReference type="InParanoid" id="A0A804RGQ7"/>
<organism evidence="2 3">
    <name type="scientific">Zea mays</name>
    <name type="common">Maize</name>
    <dbReference type="NCBI Taxonomy" id="4577"/>
    <lineage>
        <taxon>Eukaryota</taxon>
        <taxon>Viridiplantae</taxon>
        <taxon>Streptophyta</taxon>
        <taxon>Embryophyta</taxon>
        <taxon>Tracheophyta</taxon>
        <taxon>Spermatophyta</taxon>
        <taxon>Magnoliopsida</taxon>
        <taxon>Liliopsida</taxon>
        <taxon>Poales</taxon>
        <taxon>Poaceae</taxon>
        <taxon>PACMAD clade</taxon>
        <taxon>Panicoideae</taxon>
        <taxon>Andropogonodae</taxon>
        <taxon>Andropogoneae</taxon>
        <taxon>Tripsacinae</taxon>
        <taxon>Zea</taxon>
    </lineage>
</organism>
<keyword evidence="3" id="KW-1185">Reference proteome</keyword>
<accession>A0A804RGQ7</accession>
<reference evidence="2" key="3">
    <citation type="submission" date="2021-05" db="UniProtKB">
        <authorList>
            <consortium name="EnsemblPlants"/>
        </authorList>
    </citation>
    <scope>IDENTIFICATION</scope>
    <source>
        <strain evidence="2">cv. B73</strain>
    </source>
</reference>
<feature type="compositionally biased region" description="Polar residues" evidence="1">
    <location>
        <begin position="41"/>
        <end position="53"/>
    </location>
</feature>
<evidence type="ECO:0000313" key="3">
    <source>
        <dbReference type="Proteomes" id="UP000007305"/>
    </source>
</evidence>
<name>A0A804RGQ7_MAIZE</name>
<sequence>MRKGAASSEAMDFICDAEWQVDQCHDGQGAPCWQSVPHEGQATNGSKPWSDTQIAKFKRRYEQEEEESKDRSPFIPPQNLEQSMILVPPESPKTSLWICFAFRGQRNKESE</sequence>
<evidence type="ECO:0000313" key="2">
    <source>
        <dbReference type="EnsemblPlants" id="Zm00001eb417310_P001"/>
    </source>
</evidence>
<proteinExistence type="predicted"/>
<dbReference type="Proteomes" id="UP000007305">
    <property type="component" value="Chromosome 10"/>
</dbReference>
<feature type="region of interest" description="Disordered" evidence="1">
    <location>
        <begin position="28"/>
        <end position="78"/>
    </location>
</feature>
<reference evidence="3" key="1">
    <citation type="journal article" date="2009" name="Science">
        <title>The B73 maize genome: complexity, diversity, and dynamics.</title>
        <authorList>
            <person name="Schnable P.S."/>
            <person name="Ware D."/>
            <person name="Fulton R.S."/>
            <person name="Stein J.C."/>
            <person name="Wei F."/>
            <person name="Pasternak S."/>
            <person name="Liang C."/>
            <person name="Zhang J."/>
            <person name="Fulton L."/>
            <person name="Graves T.A."/>
            <person name="Minx P."/>
            <person name="Reily A.D."/>
            <person name="Courtney L."/>
            <person name="Kruchowski S.S."/>
            <person name="Tomlinson C."/>
            <person name="Strong C."/>
            <person name="Delehaunty K."/>
            <person name="Fronick C."/>
            <person name="Courtney B."/>
            <person name="Rock S.M."/>
            <person name="Belter E."/>
            <person name="Du F."/>
            <person name="Kim K."/>
            <person name="Abbott R.M."/>
            <person name="Cotton M."/>
            <person name="Levy A."/>
            <person name="Marchetto P."/>
            <person name="Ochoa K."/>
            <person name="Jackson S.M."/>
            <person name="Gillam B."/>
            <person name="Chen W."/>
            <person name="Yan L."/>
            <person name="Higginbotham J."/>
            <person name="Cardenas M."/>
            <person name="Waligorski J."/>
            <person name="Applebaum E."/>
            <person name="Phelps L."/>
            <person name="Falcone J."/>
            <person name="Kanchi K."/>
            <person name="Thane T."/>
            <person name="Scimone A."/>
            <person name="Thane N."/>
            <person name="Henke J."/>
            <person name="Wang T."/>
            <person name="Ruppert J."/>
            <person name="Shah N."/>
            <person name="Rotter K."/>
            <person name="Hodges J."/>
            <person name="Ingenthron E."/>
            <person name="Cordes M."/>
            <person name="Kohlberg S."/>
            <person name="Sgro J."/>
            <person name="Delgado B."/>
            <person name="Mead K."/>
            <person name="Chinwalla A."/>
            <person name="Leonard S."/>
            <person name="Crouse K."/>
            <person name="Collura K."/>
            <person name="Kudrna D."/>
            <person name="Currie J."/>
            <person name="He R."/>
            <person name="Angelova A."/>
            <person name="Rajasekar S."/>
            <person name="Mueller T."/>
            <person name="Lomeli R."/>
            <person name="Scara G."/>
            <person name="Ko A."/>
            <person name="Delaney K."/>
            <person name="Wissotski M."/>
            <person name="Lopez G."/>
            <person name="Campos D."/>
            <person name="Braidotti M."/>
            <person name="Ashley E."/>
            <person name="Golser W."/>
            <person name="Kim H."/>
            <person name="Lee S."/>
            <person name="Lin J."/>
            <person name="Dujmic Z."/>
            <person name="Kim W."/>
            <person name="Talag J."/>
            <person name="Zuccolo A."/>
            <person name="Fan C."/>
            <person name="Sebastian A."/>
            <person name="Kramer M."/>
            <person name="Spiegel L."/>
            <person name="Nascimento L."/>
            <person name="Zutavern T."/>
            <person name="Miller B."/>
            <person name="Ambroise C."/>
            <person name="Muller S."/>
            <person name="Spooner W."/>
            <person name="Narechania A."/>
            <person name="Ren L."/>
            <person name="Wei S."/>
            <person name="Kumari S."/>
            <person name="Faga B."/>
            <person name="Levy M.J."/>
            <person name="McMahan L."/>
            <person name="Van Buren P."/>
            <person name="Vaughn M.W."/>
            <person name="Ying K."/>
            <person name="Yeh C.-T."/>
            <person name="Emrich S.J."/>
            <person name="Jia Y."/>
            <person name="Kalyanaraman A."/>
            <person name="Hsia A.-P."/>
            <person name="Barbazuk W.B."/>
            <person name="Baucom R.S."/>
            <person name="Brutnell T.P."/>
            <person name="Carpita N.C."/>
            <person name="Chaparro C."/>
            <person name="Chia J.-M."/>
            <person name="Deragon J.-M."/>
            <person name="Estill J.C."/>
            <person name="Fu Y."/>
            <person name="Jeddeloh J.A."/>
            <person name="Han Y."/>
            <person name="Lee H."/>
            <person name="Li P."/>
            <person name="Lisch D.R."/>
            <person name="Liu S."/>
            <person name="Liu Z."/>
            <person name="Nagel D.H."/>
            <person name="McCann M.C."/>
            <person name="SanMiguel P."/>
            <person name="Myers A.M."/>
            <person name="Nettleton D."/>
            <person name="Nguyen J."/>
            <person name="Penning B.W."/>
            <person name="Ponnala L."/>
            <person name="Schneider K.L."/>
            <person name="Schwartz D.C."/>
            <person name="Sharma A."/>
            <person name="Soderlund C."/>
            <person name="Springer N.M."/>
            <person name="Sun Q."/>
            <person name="Wang H."/>
            <person name="Waterman M."/>
            <person name="Westerman R."/>
            <person name="Wolfgruber T.K."/>
            <person name="Yang L."/>
            <person name="Yu Y."/>
            <person name="Zhang L."/>
            <person name="Zhou S."/>
            <person name="Zhu Q."/>
            <person name="Bennetzen J.L."/>
            <person name="Dawe R.K."/>
            <person name="Jiang J."/>
            <person name="Jiang N."/>
            <person name="Presting G.G."/>
            <person name="Wessler S.R."/>
            <person name="Aluru S."/>
            <person name="Martienssen R.A."/>
            <person name="Clifton S.W."/>
            <person name="McCombie W.R."/>
            <person name="Wing R.A."/>
            <person name="Wilson R.K."/>
        </authorList>
    </citation>
    <scope>NUCLEOTIDE SEQUENCE [LARGE SCALE GENOMIC DNA]</scope>
    <source>
        <strain evidence="3">cv. B73</strain>
    </source>
</reference>
<evidence type="ECO:0000256" key="1">
    <source>
        <dbReference type="SAM" id="MobiDB-lite"/>
    </source>
</evidence>
<dbReference type="Gramene" id="Zm00001eb417310_T001">
    <property type="protein sequence ID" value="Zm00001eb417310_P001"/>
    <property type="gene ID" value="Zm00001eb417310"/>
</dbReference>